<organism evidence="1 2">
    <name type="scientific">Armillaria gallica</name>
    <name type="common">Bulbous honey fungus</name>
    <name type="synonym">Armillaria bulbosa</name>
    <dbReference type="NCBI Taxonomy" id="47427"/>
    <lineage>
        <taxon>Eukaryota</taxon>
        <taxon>Fungi</taxon>
        <taxon>Dikarya</taxon>
        <taxon>Basidiomycota</taxon>
        <taxon>Agaricomycotina</taxon>
        <taxon>Agaricomycetes</taxon>
        <taxon>Agaricomycetidae</taxon>
        <taxon>Agaricales</taxon>
        <taxon>Marasmiineae</taxon>
        <taxon>Physalacriaceae</taxon>
        <taxon>Armillaria</taxon>
    </lineage>
</organism>
<gene>
    <name evidence="1" type="ORF">ARMGADRAFT_937566</name>
</gene>
<proteinExistence type="predicted"/>
<sequence>MSVSNKCSNGHVTRNVDFFSCRISPSHSRYQNKQTIQCYLTSTQTYSSGIICGECGTSTVKCEQYHLSPSLLPVYIEGTNMTPDDTFTLHMSGEDITYVITGVIYYGASHFMARYVDAEGIVWFNDGYVNGRVAIREGIITGVDMSVAVDGRTPVFVMCRRLDDTA</sequence>
<name>A0A2H3D3J4_ARMGA</name>
<protein>
    <submittedName>
        <fullName evidence="1">Uncharacterized protein</fullName>
    </submittedName>
</protein>
<dbReference type="AlphaFoldDB" id="A0A2H3D3J4"/>
<dbReference type="OrthoDB" id="2629491at2759"/>
<accession>A0A2H3D3J4</accession>
<dbReference type="Proteomes" id="UP000217790">
    <property type="component" value="Unassembled WGS sequence"/>
</dbReference>
<evidence type="ECO:0000313" key="1">
    <source>
        <dbReference type="EMBL" id="PBK88314.1"/>
    </source>
</evidence>
<reference evidence="2" key="1">
    <citation type="journal article" date="2017" name="Nat. Ecol. Evol.">
        <title>Genome expansion and lineage-specific genetic innovations in the forest pathogenic fungi Armillaria.</title>
        <authorList>
            <person name="Sipos G."/>
            <person name="Prasanna A.N."/>
            <person name="Walter M.C."/>
            <person name="O'Connor E."/>
            <person name="Balint B."/>
            <person name="Krizsan K."/>
            <person name="Kiss B."/>
            <person name="Hess J."/>
            <person name="Varga T."/>
            <person name="Slot J."/>
            <person name="Riley R."/>
            <person name="Boka B."/>
            <person name="Rigling D."/>
            <person name="Barry K."/>
            <person name="Lee J."/>
            <person name="Mihaltcheva S."/>
            <person name="LaButti K."/>
            <person name="Lipzen A."/>
            <person name="Waldron R."/>
            <person name="Moloney N.M."/>
            <person name="Sperisen C."/>
            <person name="Kredics L."/>
            <person name="Vagvoelgyi C."/>
            <person name="Patrignani A."/>
            <person name="Fitzpatrick D."/>
            <person name="Nagy I."/>
            <person name="Doyle S."/>
            <person name="Anderson J.B."/>
            <person name="Grigoriev I.V."/>
            <person name="Gueldener U."/>
            <person name="Muensterkoetter M."/>
            <person name="Nagy L.G."/>
        </authorList>
    </citation>
    <scope>NUCLEOTIDE SEQUENCE [LARGE SCALE GENOMIC DNA]</scope>
    <source>
        <strain evidence="2">Ar21-2</strain>
    </source>
</reference>
<keyword evidence="2" id="KW-1185">Reference proteome</keyword>
<evidence type="ECO:0000313" key="2">
    <source>
        <dbReference type="Proteomes" id="UP000217790"/>
    </source>
</evidence>
<dbReference type="InParanoid" id="A0A2H3D3J4"/>
<dbReference type="EMBL" id="KZ293673">
    <property type="protein sequence ID" value="PBK88314.1"/>
    <property type="molecule type" value="Genomic_DNA"/>
</dbReference>